<dbReference type="EMBL" id="DVFW01000016">
    <property type="protein sequence ID" value="HIQ80141.1"/>
    <property type="molecule type" value="Genomic_DNA"/>
</dbReference>
<dbReference type="Proteomes" id="UP000886787">
    <property type="component" value="Unassembled WGS sequence"/>
</dbReference>
<comment type="caution">
    <text evidence="2">The sequence shown here is derived from an EMBL/GenBank/DDBJ whole genome shotgun (WGS) entry which is preliminary data.</text>
</comment>
<name>A0A9D0ZH61_9FIRM</name>
<gene>
    <name evidence="2" type="ORF">IAD32_02500</name>
</gene>
<feature type="compositionally biased region" description="Polar residues" evidence="1">
    <location>
        <begin position="53"/>
        <end position="74"/>
    </location>
</feature>
<proteinExistence type="predicted"/>
<evidence type="ECO:0000256" key="1">
    <source>
        <dbReference type="SAM" id="MobiDB-lite"/>
    </source>
</evidence>
<evidence type="ECO:0000313" key="3">
    <source>
        <dbReference type="Proteomes" id="UP000886787"/>
    </source>
</evidence>
<organism evidence="2 3">
    <name type="scientific">Candidatus Scatavimonas merdigallinarum</name>
    <dbReference type="NCBI Taxonomy" id="2840914"/>
    <lineage>
        <taxon>Bacteria</taxon>
        <taxon>Bacillati</taxon>
        <taxon>Bacillota</taxon>
        <taxon>Clostridia</taxon>
        <taxon>Eubacteriales</taxon>
        <taxon>Oscillospiraceae</taxon>
        <taxon>Oscillospiraceae incertae sedis</taxon>
        <taxon>Candidatus Scatavimonas</taxon>
    </lineage>
</organism>
<evidence type="ECO:0008006" key="4">
    <source>
        <dbReference type="Google" id="ProtNLM"/>
    </source>
</evidence>
<reference evidence="2" key="1">
    <citation type="submission" date="2020-10" db="EMBL/GenBank/DDBJ databases">
        <authorList>
            <person name="Gilroy R."/>
        </authorList>
    </citation>
    <scope>NUCLEOTIDE SEQUENCE</scope>
    <source>
        <strain evidence="2">ChiSjej1B19-3389</strain>
    </source>
</reference>
<protein>
    <recommendedName>
        <fullName evidence="4">XkdX family protein</fullName>
    </recommendedName>
</protein>
<feature type="region of interest" description="Disordered" evidence="1">
    <location>
        <begin position="49"/>
        <end position="74"/>
    </location>
</feature>
<dbReference type="AlphaFoldDB" id="A0A9D0ZH61"/>
<evidence type="ECO:0000313" key="2">
    <source>
        <dbReference type="EMBL" id="HIQ80141.1"/>
    </source>
</evidence>
<accession>A0A9D0ZH61</accession>
<sequence length="74" mass="8498">MTYKNCKILIEAGRYTYENMFSMLDLFLLIGRITQEQYIELTGMLVNPDIPQTPATEDQTESTVTDNQQTADTE</sequence>
<reference evidence="2" key="2">
    <citation type="journal article" date="2021" name="PeerJ">
        <title>Extensive microbial diversity within the chicken gut microbiome revealed by metagenomics and culture.</title>
        <authorList>
            <person name="Gilroy R."/>
            <person name="Ravi A."/>
            <person name="Getino M."/>
            <person name="Pursley I."/>
            <person name="Horton D.L."/>
            <person name="Alikhan N.F."/>
            <person name="Baker D."/>
            <person name="Gharbi K."/>
            <person name="Hall N."/>
            <person name="Watson M."/>
            <person name="Adriaenssens E.M."/>
            <person name="Foster-Nyarko E."/>
            <person name="Jarju S."/>
            <person name="Secka A."/>
            <person name="Antonio M."/>
            <person name="Oren A."/>
            <person name="Chaudhuri R.R."/>
            <person name="La Ragione R."/>
            <person name="Hildebrand F."/>
            <person name="Pallen M.J."/>
        </authorList>
    </citation>
    <scope>NUCLEOTIDE SEQUENCE</scope>
    <source>
        <strain evidence="2">ChiSjej1B19-3389</strain>
    </source>
</reference>